<organism evidence="2 3">
    <name type="scientific">Strongylus vulgaris</name>
    <name type="common">Blood worm</name>
    <dbReference type="NCBI Taxonomy" id="40348"/>
    <lineage>
        <taxon>Eukaryota</taxon>
        <taxon>Metazoa</taxon>
        <taxon>Ecdysozoa</taxon>
        <taxon>Nematoda</taxon>
        <taxon>Chromadorea</taxon>
        <taxon>Rhabditida</taxon>
        <taxon>Rhabditina</taxon>
        <taxon>Rhabditomorpha</taxon>
        <taxon>Strongyloidea</taxon>
        <taxon>Strongylidae</taxon>
        <taxon>Strongylus</taxon>
    </lineage>
</organism>
<keyword evidence="1" id="KW-0812">Transmembrane</keyword>
<evidence type="ECO:0000313" key="2">
    <source>
        <dbReference type="EMBL" id="VDM67447.1"/>
    </source>
</evidence>
<evidence type="ECO:0000313" key="3">
    <source>
        <dbReference type="Proteomes" id="UP000270094"/>
    </source>
</evidence>
<sequence length="99" mass="10987">MTVTDALRNQIIPILFDLIESKGDDPGMEDRRVEIAAVRAQLCSRFAMFLCLNVLSLAYTPNPSFILLKLQESLFLVVVVLFVVRCGFPQALGTELSAL</sequence>
<proteinExistence type="predicted"/>
<dbReference type="AlphaFoldDB" id="A0A3P7IT34"/>
<dbReference type="OrthoDB" id="10490824at2759"/>
<gene>
    <name evidence="2" type="ORF">SVUK_LOCUS2445</name>
</gene>
<name>A0A3P7IT34_STRVU</name>
<reference evidence="2 3" key="1">
    <citation type="submission" date="2018-11" db="EMBL/GenBank/DDBJ databases">
        <authorList>
            <consortium name="Pathogen Informatics"/>
        </authorList>
    </citation>
    <scope>NUCLEOTIDE SEQUENCE [LARGE SCALE GENOMIC DNA]</scope>
</reference>
<keyword evidence="1" id="KW-1133">Transmembrane helix</keyword>
<accession>A0A3P7IT34</accession>
<dbReference type="EMBL" id="UYYB01005544">
    <property type="protein sequence ID" value="VDM67447.1"/>
    <property type="molecule type" value="Genomic_DNA"/>
</dbReference>
<protein>
    <submittedName>
        <fullName evidence="2">Uncharacterized protein</fullName>
    </submittedName>
</protein>
<keyword evidence="3" id="KW-1185">Reference proteome</keyword>
<keyword evidence="1" id="KW-0472">Membrane</keyword>
<feature type="transmembrane region" description="Helical" evidence="1">
    <location>
        <begin position="42"/>
        <end position="59"/>
    </location>
</feature>
<evidence type="ECO:0000256" key="1">
    <source>
        <dbReference type="SAM" id="Phobius"/>
    </source>
</evidence>
<dbReference type="Proteomes" id="UP000270094">
    <property type="component" value="Unassembled WGS sequence"/>
</dbReference>